<accession>A0ABP9A1E4</accession>
<protein>
    <submittedName>
        <fullName evidence="9">AzlC family ABC transporter permease</fullName>
    </submittedName>
</protein>
<dbReference type="Pfam" id="PF03591">
    <property type="entry name" value="AzlC"/>
    <property type="match status" value="1"/>
</dbReference>
<name>A0ABP9A1E4_9PSEU</name>
<dbReference type="PANTHER" id="PTHR34979:SF1">
    <property type="entry name" value="INNER MEMBRANE PROTEIN YGAZ"/>
    <property type="match status" value="1"/>
</dbReference>
<comment type="similarity">
    <text evidence="2">Belongs to the AzlC family.</text>
</comment>
<evidence type="ECO:0000313" key="10">
    <source>
        <dbReference type="Proteomes" id="UP001500928"/>
    </source>
</evidence>
<evidence type="ECO:0000256" key="5">
    <source>
        <dbReference type="ARBA" id="ARBA00022692"/>
    </source>
</evidence>
<evidence type="ECO:0000256" key="3">
    <source>
        <dbReference type="ARBA" id="ARBA00022448"/>
    </source>
</evidence>
<evidence type="ECO:0000256" key="8">
    <source>
        <dbReference type="SAM" id="Phobius"/>
    </source>
</evidence>
<evidence type="ECO:0000256" key="1">
    <source>
        <dbReference type="ARBA" id="ARBA00004651"/>
    </source>
</evidence>
<sequence>MVTSSAAALRADLRAATGDVLGVGAGMLVLGTSFGLLVVNAGLAWWWAPVFSAVVYAGSLEFLLVGLSVVGTPLVAVAVTALLVNARHVVYGLSFPLHRIRSRAGRAYAVFALIDEAYALTATRPAESLTGRRIVATQVLLQLCWVSGGLAGALAGATLALDVPALDFVFVALFVVLAVDAVRAAREATPPLLAAASAVVAHAVAPQQMLLVATVLVVALLLLRHAVRWAGERRA</sequence>
<evidence type="ECO:0000313" key="9">
    <source>
        <dbReference type="EMBL" id="GAA4772063.1"/>
    </source>
</evidence>
<gene>
    <name evidence="9" type="ORF">GCM10023200_00470</name>
</gene>
<dbReference type="InterPro" id="IPR011606">
    <property type="entry name" value="Brnchd-chn_aa_trnsp_permease"/>
</dbReference>
<organism evidence="9 10">
    <name type="scientific">Actinomycetospora chlora</name>
    <dbReference type="NCBI Taxonomy" id="663608"/>
    <lineage>
        <taxon>Bacteria</taxon>
        <taxon>Bacillati</taxon>
        <taxon>Actinomycetota</taxon>
        <taxon>Actinomycetes</taxon>
        <taxon>Pseudonocardiales</taxon>
        <taxon>Pseudonocardiaceae</taxon>
        <taxon>Actinomycetospora</taxon>
    </lineage>
</organism>
<evidence type="ECO:0000256" key="4">
    <source>
        <dbReference type="ARBA" id="ARBA00022475"/>
    </source>
</evidence>
<dbReference type="Proteomes" id="UP001500928">
    <property type="component" value="Unassembled WGS sequence"/>
</dbReference>
<evidence type="ECO:0000256" key="6">
    <source>
        <dbReference type="ARBA" id="ARBA00022989"/>
    </source>
</evidence>
<evidence type="ECO:0000256" key="2">
    <source>
        <dbReference type="ARBA" id="ARBA00010735"/>
    </source>
</evidence>
<feature type="transmembrane region" description="Helical" evidence="8">
    <location>
        <begin position="205"/>
        <end position="223"/>
    </location>
</feature>
<reference evidence="10" key="1">
    <citation type="journal article" date="2019" name="Int. J. Syst. Evol. Microbiol.">
        <title>The Global Catalogue of Microorganisms (GCM) 10K type strain sequencing project: providing services to taxonomists for standard genome sequencing and annotation.</title>
        <authorList>
            <consortium name="The Broad Institute Genomics Platform"/>
            <consortium name="The Broad Institute Genome Sequencing Center for Infectious Disease"/>
            <person name="Wu L."/>
            <person name="Ma J."/>
        </authorList>
    </citation>
    <scope>NUCLEOTIDE SEQUENCE [LARGE SCALE GENOMIC DNA]</scope>
    <source>
        <strain evidence="10">JCM 17979</strain>
    </source>
</reference>
<feature type="transmembrane region" description="Helical" evidence="8">
    <location>
        <begin position="20"/>
        <end position="48"/>
    </location>
</feature>
<dbReference type="EMBL" id="BAABHO010000001">
    <property type="protein sequence ID" value="GAA4772063.1"/>
    <property type="molecule type" value="Genomic_DNA"/>
</dbReference>
<feature type="transmembrane region" description="Helical" evidence="8">
    <location>
        <begin position="140"/>
        <end position="161"/>
    </location>
</feature>
<keyword evidence="6 8" id="KW-1133">Transmembrane helix</keyword>
<keyword evidence="4" id="KW-1003">Cell membrane</keyword>
<comment type="subcellular location">
    <subcellularLocation>
        <location evidence="1">Cell membrane</location>
        <topology evidence="1">Multi-pass membrane protein</topology>
    </subcellularLocation>
</comment>
<feature type="transmembrane region" description="Helical" evidence="8">
    <location>
        <begin position="60"/>
        <end position="84"/>
    </location>
</feature>
<dbReference type="RefSeq" id="WP_345410110.1">
    <property type="nucleotide sequence ID" value="NZ_BAABHO010000001.1"/>
</dbReference>
<dbReference type="PANTHER" id="PTHR34979">
    <property type="entry name" value="INNER MEMBRANE PROTEIN YGAZ"/>
    <property type="match status" value="1"/>
</dbReference>
<keyword evidence="5 8" id="KW-0812">Transmembrane</keyword>
<keyword evidence="3" id="KW-0813">Transport</keyword>
<proteinExistence type="inferred from homology"/>
<keyword evidence="7 8" id="KW-0472">Membrane</keyword>
<evidence type="ECO:0000256" key="7">
    <source>
        <dbReference type="ARBA" id="ARBA00023136"/>
    </source>
</evidence>
<comment type="caution">
    <text evidence="9">The sequence shown here is derived from an EMBL/GenBank/DDBJ whole genome shotgun (WGS) entry which is preliminary data.</text>
</comment>
<keyword evidence="10" id="KW-1185">Reference proteome</keyword>